<gene>
    <name evidence="2" type="ORF">MNQ99_01955</name>
</gene>
<protein>
    <submittedName>
        <fullName evidence="2">Uncharacterized protein</fullName>
    </submittedName>
</protein>
<proteinExistence type="predicted"/>
<keyword evidence="3" id="KW-1185">Reference proteome</keyword>
<reference evidence="2 3" key="1">
    <citation type="submission" date="2022-03" db="EMBL/GenBank/DDBJ databases">
        <title>Isotopic signatures of nitrous oxide derived from detoxification processes.</title>
        <authorList>
            <person name="Behrendt U."/>
            <person name="Buchen C."/>
            <person name="Well R."/>
            <person name="Ulrich A."/>
            <person name="Rohe L."/>
            <person name="Kolb S."/>
            <person name="Schloter M."/>
            <person name="Horn M.A."/>
            <person name="Augustin J."/>
        </authorList>
    </citation>
    <scope>NUCLEOTIDE SEQUENCE [LARGE SCALE GENOMIC DNA]</scope>
    <source>
        <strain evidence="2 3">S4-C24</strain>
    </source>
</reference>
<dbReference type="RefSeq" id="WP_127512235.1">
    <property type="nucleotide sequence ID" value="NZ_CP093326.1"/>
</dbReference>
<evidence type="ECO:0000256" key="1">
    <source>
        <dbReference type="SAM" id="MobiDB-lite"/>
    </source>
</evidence>
<organism evidence="2 3">
    <name type="scientific">Arthrobacter sulfonylureivorans</name>
    <dbReference type="NCBI Taxonomy" id="2486855"/>
    <lineage>
        <taxon>Bacteria</taxon>
        <taxon>Bacillati</taxon>
        <taxon>Actinomycetota</taxon>
        <taxon>Actinomycetes</taxon>
        <taxon>Micrococcales</taxon>
        <taxon>Micrococcaceae</taxon>
        <taxon>Arthrobacter</taxon>
    </lineage>
</organism>
<evidence type="ECO:0000313" key="2">
    <source>
        <dbReference type="EMBL" id="UNK46160.1"/>
    </source>
</evidence>
<feature type="region of interest" description="Disordered" evidence="1">
    <location>
        <begin position="1"/>
        <end position="23"/>
    </location>
</feature>
<dbReference type="Proteomes" id="UP000829069">
    <property type="component" value="Chromosome"/>
</dbReference>
<evidence type="ECO:0000313" key="3">
    <source>
        <dbReference type="Proteomes" id="UP000829069"/>
    </source>
</evidence>
<accession>A0ABY3WAD3</accession>
<dbReference type="EMBL" id="CP093326">
    <property type="protein sequence ID" value="UNK46160.1"/>
    <property type="molecule type" value="Genomic_DNA"/>
</dbReference>
<sequence length="62" mass="6776">MSPFGFSSIGPESRVPEVPNERTSADLDQVGVLGAHGQDDDLWNLTGSNYLRDAAWADQAWQ</sequence>
<name>A0ABY3WAD3_9MICC</name>